<evidence type="ECO:0000313" key="4">
    <source>
        <dbReference type="EMBL" id="TCP07145.1"/>
    </source>
</evidence>
<feature type="signal peptide" evidence="3">
    <location>
        <begin position="1"/>
        <end position="23"/>
    </location>
</feature>
<organism evidence="4 5">
    <name type="scientific">Caldimonas thermodepolymerans</name>
    <dbReference type="NCBI Taxonomy" id="215580"/>
    <lineage>
        <taxon>Bacteria</taxon>
        <taxon>Pseudomonadati</taxon>
        <taxon>Pseudomonadota</taxon>
        <taxon>Betaproteobacteria</taxon>
        <taxon>Burkholderiales</taxon>
        <taxon>Sphaerotilaceae</taxon>
        <taxon>Caldimonas</taxon>
    </lineage>
</organism>
<dbReference type="InterPro" id="IPR019734">
    <property type="entry name" value="TPR_rpt"/>
</dbReference>
<dbReference type="InterPro" id="IPR011990">
    <property type="entry name" value="TPR-like_helical_dom_sf"/>
</dbReference>
<dbReference type="Proteomes" id="UP000294772">
    <property type="component" value="Unassembled WGS sequence"/>
</dbReference>
<protein>
    <submittedName>
        <fullName evidence="4">Flp pilus assembly protein TadD</fullName>
    </submittedName>
</protein>
<feature type="compositionally biased region" description="Pro residues" evidence="2">
    <location>
        <begin position="45"/>
        <end position="57"/>
    </location>
</feature>
<dbReference type="PANTHER" id="PTHR44366">
    <property type="entry name" value="UDP-N-ACETYLGLUCOSAMINE--PEPTIDE N-ACETYLGLUCOSAMINYLTRANSFERASE 110 KDA SUBUNIT"/>
    <property type="match status" value="1"/>
</dbReference>
<feature type="repeat" description="TPR" evidence="1">
    <location>
        <begin position="135"/>
        <end position="168"/>
    </location>
</feature>
<dbReference type="GO" id="GO:0006493">
    <property type="term" value="P:protein O-linked glycosylation"/>
    <property type="evidence" value="ECO:0007669"/>
    <property type="project" value="InterPro"/>
</dbReference>
<sequence>MRSGELRLRGLAALLGAAFAVLGAGCGSVATAPQAPAGTATPVPAAAPQPADPAPAVAPAPVVDAAVQRAFDAARQALAAGRLDEAERGFRALAQSHPQLAGPHANLGLIHRRAGRLQASAQALEAAVRLSPQRAVYHHQLGITYRHLGEFAKARAAYEQAIALDPGYADAHLNLGILHDLYLGDAARALELYERYLELADGDATVAKWVADLRNRKPAPVAARAKEGP</sequence>
<dbReference type="AlphaFoldDB" id="A0AA46HVU2"/>
<dbReference type="SUPFAM" id="SSF48452">
    <property type="entry name" value="TPR-like"/>
    <property type="match status" value="1"/>
</dbReference>
<dbReference type="PROSITE" id="PS51257">
    <property type="entry name" value="PROKAR_LIPOPROTEIN"/>
    <property type="match status" value="1"/>
</dbReference>
<comment type="caution">
    <text evidence="4">The sequence shown here is derived from an EMBL/GenBank/DDBJ whole genome shotgun (WGS) entry which is preliminary data.</text>
</comment>
<dbReference type="GO" id="GO:0097363">
    <property type="term" value="F:protein O-acetylglucosaminyltransferase activity"/>
    <property type="evidence" value="ECO:0007669"/>
    <property type="project" value="TreeGrafter"/>
</dbReference>
<feature type="chain" id="PRO_5041284515" evidence="3">
    <location>
        <begin position="24"/>
        <end position="229"/>
    </location>
</feature>
<evidence type="ECO:0000256" key="3">
    <source>
        <dbReference type="SAM" id="SignalP"/>
    </source>
</evidence>
<feature type="region of interest" description="Disordered" evidence="2">
    <location>
        <begin position="34"/>
        <end position="57"/>
    </location>
</feature>
<evidence type="ECO:0000256" key="1">
    <source>
        <dbReference type="PROSITE-ProRule" id="PRU00339"/>
    </source>
</evidence>
<dbReference type="InterPro" id="IPR037919">
    <property type="entry name" value="OGT"/>
</dbReference>
<dbReference type="PANTHER" id="PTHR44366:SF1">
    <property type="entry name" value="UDP-N-ACETYLGLUCOSAMINE--PEPTIDE N-ACETYLGLUCOSAMINYLTRANSFERASE 110 KDA SUBUNIT"/>
    <property type="match status" value="1"/>
</dbReference>
<feature type="compositionally biased region" description="Low complexity" evidence="2">
    <location>
        <begin position="34"/>
        <end position="44"/>
    </location>
</feature>
<keyword evidence="1" id="KW-0802">TPR repeat</keyword>
<name>A0AA46HVU2_9BURK</name>
<dbReference type="PROSITE" id="PS50293">
    <property type="entry name" value="TPR_REGION"/>
    <property type="match status" value="1"/>
</dbReference>
<evidence type="ECO:0000313" key="5">
    <source>
        <dbReference type="Proteomes" id="UP000294772"/>
    </source>
</evidence>
<dbReference type="SMART" id="SM00028">
    <property type="entry name" value="TPR"/>
    <property type="match status" value="3"/>
</dbReference>
<keyword evidence="3" id="KW-0732">Signal</keyword>
<dbReference type="RefSeq" id="WP_114699316.1">
    <property type="nucleotide sequence ID" value="NZ_CALFFA010000021.1"/>
</dbReference>
<gene>
    <name evidence="4" type="ORF">EV676_105166</name>
</gene>
<dbReference type="PROSITE" id="PS50005">
    <property type="entry name" value="TPR"/>
    <property type="match status" value="2"/>
</dbReference>
<feature type="repeat" description="TPR" evidence="1">
    <location>
        <begin position="101"/>
        <end position="134"/>
    </location>
</feature>
<dbReference type="Pfam" id="PF13432">
    <property type="entry name" value="TPR_16"/>
    <property type="match status" value="1"/>
</dbReference>
<dbReference type="Gene3D" id="1.25.40.10">
    <property type="entry name" value="Tetratricopeptide repeat domain"/>
    <property type="match status" value="1"/>
</dbReference>
<dbReference type="EMBL" id="SLXF01000005">
    <property type="protein sequence ID" value="TCP07145.1"/>
    <property type="molecule type" value="Genomic_DNA"/>
</dbReference>
<accession>A0AA46HVU2</accession>
<evidence type="ECO:0000256" key="2">
    <source>
        <dbReference type="SAM" id="MobiDB-lite"/>
    </source>
</evidence>
<dbReference type="Pfam" id="PF13414">
    <property type="entry name" value="TPR_11"/>
    <property type="match status" value="1"/>
</dbReference>
<reference evidence="4 5" key="1">
    <citation type="submission" date="2019-03" db="EMBL/GenBank/DDBJ databases">
        <title>Genomic Encyclopedia of Type Strains, Phase IV (KMG-IV): sequencing the most valuable type-strain genomes for metagenomic binning, comparative biology and taxonomic classification.</title>
        <authorList>
            <person name="Goeker M."/>
        </authorList>
    </citation>
    <scope>NUCLEOTIDE SEQUENCE [LARGE SCALE GENOMIC DNA]</scope>
    <source>
        <strain evidence="4 5">DSM 15264</strain>
    </source>
</reference>
<proteinExistence type="predicted"/>